<gene>
    <name evidence="1" type="ORF">BSA145_12400</name>
</gene>
<protein>
    <recommendedName>
        <fullName evidence="3">Major capsid protein</fullName>
    </recommendedName>
</protein>
<dbReference type="RefSeq" id="WP_075622653.1">
    <property type="nucleotide sequence ID" value="NZ_CP015607.1"/>
</dbReference>
<accession>A0A1L6ZJ85</accession>
<evidence type="ECO:0000313" key="2">
    <source>
        <dbReference type="Proteomes" id="UP000185426"/>
    </source>
</evidence>
<dbReference type="EMBL" id="CP015607">
    <property type="protein sequence ID" value="APT46578.1"/>
    <property type="molecule type" value="Genomic_DNA"/>
</dbReference>
<organism evidence="1 2">
    <name type="scientific">Bacillus safensis</name>
    <dbReference type="NCBI Taxonomy" id="561879"/>
    <lineage>
        <taxon>Bacteria</taxon>
        <taxon>Bacillati</taxon>
        <taxon>Bacillota</taxon>
        <taxon>Bacilli</taxon>
        <taxon>Bacillales</taxon>
        <taxon>Bacillaceae</taxon>
        <taxon>Bacillus</taxon>
    </lineage>
</organism>
<dbReference type="SUPFAM" id="SSF56563">
    <property type="entry name" value="Major capsid protein gp5"/>
    <property type="match status" value="1"/>
</dbReference>
<dbReference type="NCBIfam" id="NF045672">
    <property type="entry name" value="MCP_gp7_epsi_15"/>
    <property type="match status" value="1"/>
</dbReference>
<dbReference type="AlphaFoldDB" id="A0A1L6ZJ85"/>
<reference evidence="1 2" key="1">
    <citation type="submission" date="2016-05" db="EMBL/GenBank/DDBJ databases">
        <title>Complete Genome and Methylome Analysis of Psychrotrophic Bacterial Isolates from Antarctic Lake Untersee.</title>
        <authorList>
            <person name="Fomenkov A."/>
            <person name="Akimov V.N."/>
            <person name="Vasilyeva L.V."/>
            <person name="Andersen D."/>
            <person name="Vincze T."/>
            <person name="Roberts R.J."/>
        </authorList>
    </citation>
    <scope>NUCLEOTIDE SEQUENCE [LARGE SCALE GENOMIC DNA]</scope>
    <source>
        <strain evidence="1 2">U14-5</strain>
    </source>
</reference>
<proteinExistence type="predicted"/>
<evidence type="ECO:0000313" key="1">
    <source>
        <dbReference type="EMBL" id="APT46578.1"/>
    </source>
</evidence>
<evidence type="ECO:0008006" key="3">
    <source>
        <dbReference type="Google" id="ProtNLM"/>
    </source>
</evidence>
<dbReference type="Proteomes" id="UP000185426">
    <property type="component" value="Chromosome"/>
</dbReference>
<dbReference type="Pfam" id="PF20911">
    <property type="entry name" value="GP7"/>
    <property type="match status" value="1"/>
</dbReference>
<dbReference type="InterPro" id="IPR048813">
    <property type="entry name" value="GP7-like"/>
</dbReference>
<name>A0A1L6ZJ85_BACIA</name>
<sequence>MAGLTLGQTADLTQDVLRKGVIETMATESKLLAVLPFMNIEGSGYSYNVEQSLADVEFRAVNTSYNTVAPTTKKETEFLTILGGEAVIDSFQMEVHSNINDLMAIETALTAKAIAHKYEKTFINGDVAKDANSFNGLVKRVAGTSNEIENSGNLVADLDVLLDEVHGGADALIMNKKTRRELTGEARTGQITYVKNAFGVQVTQYGNVDIIDLDAEFIPDGAVIAVKFGANEAVSGLQSRSGLSVRSLGELGESPQMKTRIEWFVGLAVFHPKAVVMRKAAA</sequence>